<reference evidence="7" key="1">
    <citation type="submission" date="2021-02" db="EMBL/GenBank/DDBJ databases">
        <authorList>
            <person name="Dougan E. K."/>
            <person name="Rhodes N."/>
            <person name="Thang M."/>
            <person name="Chan C."/>
        </authorList>
    </citation>
    <scope>NUCLEOTIDE SEQUENCE</scope>
</reference>
<evidence type="ECO:0000256" key="6">
    <source>
        <dbReference type="RuleBase" id="RU363053"/>
    </source>
</evidence>
<dbReference type="EMBL" id="CAJNIZ010000359">
    <property type="protein sequence ID" value="CAE7160009.1"/>
    <property type="molecule type" value="Genomic_DNA"/>
</dbReference>
<protein>
    <submittedName>
        <fullName evidence="7">Sym-1 protein</fullName>
    </submittedName>
</protein>
<dbReference type="GO" id="GO:0016020">
    <property type="term" value="C:membrane"/>
    <property type="evidence" value="ECO:0007669"/>
    <property type="project" value="UniProtKB-SubCell"/>
</dbReference>
<accession>A0A812IMM6</accession>
<keyword evidence="3" id="KW-0812">Transmembrane</keyword>
<dbReference type="OrthoDB" id="430207at2759"/>
<sequence>ALQRYDEALCNRPLAANAATSAAVQSIAEVIRQLLQEEAPNLPGLFRQLVLGSCIVAPLSTAWFGAIEACFRAWPSGSLRTVLAKMVCEQTMFAPTINTCFMGCQGLLEGRQPSEVFRGIRDNFWAVQRGNMSVWIPVNLFSYKFVPPRF</sequence>
<dbReference type="PANTHER" id="PTHR11266">
    <property type="entry name" value="PEROXISOMAL MEMBRANE PROTEIN 2, PXMP2 MPV17"/>
    <property type="match status" value="1"/>
</dbReference>
<evidence type="ECO:0000313" key="7">
    <source>
        <dbReference type="EMBL" id="CAE7160009.1"/>
    </source>
</evidence>
<dbReference type="InterPro" id="IPR007248">
    <property type="entry name" value="Mpv17_PMP22"/>
</dbReference>
<evidence type="ECO:0000256" key="3">
    <source>
        <dbReference type="ARBA" id="ARBA00022692"/>
    </source>
</evidence>
<dbReference type="Proteomes" id="UP000649617">
    <property type="component" value="Unassembled WGS sequence"/>
</dbReference>
<keyword evidence="8" id="KW-1185">Reference proteome</keyword>
<dbReference type="AlphaFoldDB" id="A0A812IMM6"/>
<feature type="non-terminal residue" evidence="7">
    <location>
        <position position="150"/>
    </location>
</feature>
<organism evidence="7 8">
    <name type="scientific">Symbiodinium pilosum</name>
    <name type="common">Dinoflagellate</name>
    <dbReference type="NCBI Taxonomy" id="2952"/>
    <lineage>
        <taxon>Eukaryota</taxon>
        <taxon>Sar</taxon>
        <taxon>Alveolata</taxon>
        <taxon>Dinophyceae</taxon>
        <taxon>Suessiales</taxon>
        <taxon>Symbiodiniaceae</taxon>
        <taxon>Symbiodinium</taxon>
    </lineage>
</organism>
<evidence type="ECO:0000313" key="8">
    <source>
        <dbReference type="Proteomes" id="UP000649617"/>
    </source>
</evidence>
<dbReference type="Pfam" id="PF04117">
    <property type="entry name" value="Mpv17_PMP22"/>
    <property type="match status" value="1"/>
</dbReference>
<comment type="subcellular location">
    <subcellularLocation>
        <location evidence="1">Membrane</location>
        <topology evidence="1">Multi-pass membrane protein</topology>
    </subcellularLocation>
</comment>
<proteinExistence type="inferred from homology"/>
<dbReference type="GO" id="GO:0005737">
    <property type="term" value="C:cytoplasm"/>
    <property type="evidence" value="ECO:0007669"/>
    <property type="project" value="TreeGrafter"/>
</dbReference>
<evidence type="ECO:0000256" key="1">
    <source>
        <dbReference type="ARBA" id="ARBA00004141"/>
    </source>
</evidence>
<evidence type="ECO:0000256" key="4">
    <source>
        <dbReference type="ARBA" id="ARBA00022989"/>
    </source>
</evidence>
<comment type="similarity">
    <text evidence="2 6">Belongs to the peroxisomal membrane protein PXMP2/4 family.</text>
</comment>
<keyword evidence="5" id="KW-0472">Membrane</keyword>
<keyword evidence="4" id="KW-1133">Transmembrane helix</keyword>
<comment type="caution">
    <text evidence="7">The sequence shown here is derived from an EMBL/GenBank/DDBJ whole genome shotgun (WGS) entry which is preliminary data.</text>
</comment>
<gene>
    <name evidence="7" type="primary">sym-1</name>
    <name evidence="7" type="ORF">SPIL2461_LOCUS474</name>
</gene>
<feature type="non-terminal residue" evidence="7">
    <location>
        <position position="1"/>
    </location>
</feature>
<evidence type="ECO:0000256" key="5">
    <source>
        <dbReference type="ARBA" id="ARBA00023136"/>
    </source>
</evidence>
<name>A0A812IMM6_SYMPI</name>
<evidence type="ECO:0000256" key="2">
    <source>
        <dbReference type="ARBA" id="ARBA00006824"/>
    </source>
</evidence>